<reference evidence="1 2" key="1">
    <citation type="submission" date="2017-04" db="EMBL/GenBank/DDBJ databases">
        <title>Draft genome sequence of Tuber borchii Vittad., a whitish edible truffle.</title>
        <authorList>
            <consortium name="DOE Joint Genome Institute"/>
            <person name="Murat C."/>
            <person name="Kuo A."/>
            <person name="Barry K.W."/>
            <person name="Clum A."/>
            <person name="Dockter R.B."/>
            <person name="Fauchery L."/>
            <person name="Iotti M."/>
            <person name="Kohler A."/>
            <person name="Labutti K."/>
            <person name="Lindquist E.A."/>
            <person name="Lipzen A."/>
            <person name="Ohm R.A."/>
            <person name="Wang M."/>
            <person name="Grigoriev I.V."/>
            <person name="Zambonelli A."/>
            <person name="Martin F.M."/>
        </authorList>
    </citation>
    <scope>NUCLEOTIDE SEQUENCE [LARGE SCALE GENOMIC DNA]</scope>
    <source>
        <strain evidence="1 2">Tbo3840</strain>
    </source>
</reference>
<keyword evidence="2" id="KW-1185">Reference proteome</keyword>
<proteinExistence type="predicted"/>
<comment type="caution">
    <text evidence="1">The sequence shown here is derived from an EMBL/GenBank/DDBJ whole genome shotgun (WGS) entry which is preliminary data.</text>
</comment>
<evidence type="ECO:0000313" key="2">
    <source>
        <dbReference type="Proteomes" id="UP000244722"/>
    </source>
</evidence>
<protein>
    <submittedName>
        <fullName evidence="1">Uncharacterized protein</fullName>
    </submittedName>
</protein>
<sequence length="74" mass="8647">MSVEIFEQVRNTLKAGKPDMLHFDNVDPEDFAHALESLRHPSSHLEERSFRIHWFSSENRLKVVMPSMLHECVG</sequence>
<dbReference type="OrthoDB" id="10400475at2759"/>
<dbReference type="AlphaFoldDB" id="A0A2T6ZT19"/>
<evidence type="ECO:0000313" key="1">
    <source>
        <dbReference type="EMBL" id="PUU78627.1"/>
    </source>
</evidence>
<accession>A0A2T6ZT19</accession>
<dbReference type="Proteomes" id="UP000244722">
    <property type="component" value="Unassembled WGS sequence"/>
</dbReference>
<gene>
    <name evidence="1" type="ORF">B9Z19DRAFT_1126486</name>
</gene>
<organism evidence="1 2">
    <name type="scientific">Tuber borchii</name>
    <name type="common">White truffle</name>
    <dbReference type="NCBI Taxonomy" id="42251"/>
    <lineage>
        <taxon>Eukaryota</taxon>
        <taxon>Fungi</taxon>
        <taxon>Dikarya</taxon>
        <taxon>Ascomycota</taxon>
        <taxon>Pezizomycotina</taxon>
        <taxon>Pezizomycetes</taxon>
        <taxon>Pezizales</taxon>
        <taxon>Tuberaceae</taxon>
        <taxon>Tuber</taxon>
    </lineage>
</organism>
<dbReference type="EMBL" id="NESQ01000113">
    <property type="protein sequence ID" value="PUU78627.1"/>
    <property type="molecule type" value="Genomic_DNA"/>
</dbReference>
<name>A0A2T6ZT19_TUBBO</name>